<gene>
    <name evidence="1" type="ORF">Acy02nite_39000</name>
</gene>
<keyword evidence="2" id="KW-1185">Reference proteome</keyword>
<dbReference type="EMBL" id="BOMH01000028">
    <property type="protein sequence ID" value="GID66019.1"/>
    <property type="molecule type" value="Genomic_DNA"/>
</dbReference>
<dbReference type="AlphaFoldDB" id="A0A919M822"/>
<comment type="caution">
    <text evidence="1">The sequence shown here is derived from an EMBL/GenBank/DDBJ whole genome shotgun (WGS) entry which is preliminary data.</text>
</comment>
<proteinExistence type="predicted"/>
<accession>A0A919M822</accession>
<dbReference type="RefSeq" id="WP_203742404.1">
    <property type="nucleotide sequence ID" value="NZ_BAAAUC010000012.1"/>
</dbReference>
<evidence type="ECO:0000313" key="1">
    <source>
        <dbReference type="EMBL" id="GID66019.1"/>
    </source>
</evidence>
<dbReference type="Proteomes" id="UP000619479">
    <property type="component" value="Unassembled WGS sequence"/>
</dbReference>
<organism evidence="1 2">
    <name type="scientific">Actinoplanes cyaneus</name>
    <dbReference type="NCBI Taxonomy" id="52696"/>
    <lineage>
        <taxon>Bacteria</taxon>
        <taxon>Bacillati</taxon>
        <taxon>Actinomycetota</taxon>
        <taxon>Actinomycetes</taxon>
        <taxon>Micromonosporales</taxon>
        <taxon>Micromonosporaceae</taxon>
        <taxon>Actinoplanes</taxon>
    </lineage>
</organism>
<protein>
    <submittedName>
        <fullName evidence="1">Uncharacterized protein</fullName>
    </submittedName>
</protein>
<name>A0A919M822_9ACTN</name>
<evidence type="ECO:0000313" key="2">
    <source>
        <dbReference type="Proteomes" id="UP000619479"/>
    </source>
</evidence>
<sequence>MGYEWLAVALQALRGIDPAEVTQVLGARRRRPVPAEAAGVLLLTVWGRTLMGRPLIVVIRQTGDFDYVIVGAREMDEKQLVQFEQWEAGQS</sequence>
<reference evidence="1" key="1">
    <citation type="submission" date="2021-01" db="EMBL/GenBank/DDBJ databases">
        <title>Whole genome shotgun sequence of Actinoplanes cyaneus NBRC 14990.</title>
        <authorList>
            <person name="Komaki H."/>
            <person name="Tamura T."/>
        </authorList>
    </citation>
    <scope>NUCLEOTIDE SEQUENCE</scope>
    <source>
        <strain evidence="1">NBRC 14990</strain>
    </source>
</reference>